<evidence type="ECO:0000313" key="2">
    <source>
        <dbReference type="Proteomes" id="UP000092164"/>
    </source>
</evidence>
<dbReference type="AlphaFoldDB" id="A0A1B7YXX9"/>
<comment type="caution">
    <text evidence="1">The sequence shown here is derived from an EMBL/GenBank/DDBJ whole genome shotgun (WGS) entry which is preliminary data.</text>
</comment>
<sequence length="72" mass="8172">MVKIYYPSGKIQETDEYINGKGNGEIITYYESGVMNMKAIFKDGLKNGPVIYFNENGEVIKRENYVAGELIN</sequence>
<dbReference type="STRING" id="1836467.BTR34_05615"/>
<dbReference type="Pfam" id="PF07661">
    <property type="entry name" value="MORN_2"/>
    <property type="match status" value="3"/>
</dbReference>
<dbReference type="EMBL" id="LZFP01000052">
    <property type="protein sequence ID" value="OBR35254.1"/>
    <property type="molecule type" value="Genomic_DNA"/>
</dbReference>
<dbReference type="Proteomes" id="UP000092164">
    <property type="component" value="Unassembled WGS sequence"/>
</dbReference>
<reference evidence="2" key="1">
    <citation type="submission" date="2016-06" db="EMBL/GenBank/DDBJ databases">
        <authorList>
            <person name="Zhan P."/>
        </authorList>
    </citation>
    <scope>NUCLEOTIDE SEQUENCE [LARGE SCALE GENOMIC DNA]</scope>
    <source>
        <strain evidence="2">T28</strain>
    </source>
</reference>
<dbReference type="SUPFAM" id="SSF82185">
    <property type="entry name" value="Histone H3 K4-specific methyltransferase SET7/9 N-terminal domain"/>
    <property type="match status" value="1"/>
</dbReference>
<name>A0A1B7YXX9_9FLAO</name>
<gene>
    <name evidence="1" type="ORF">A9200_11845</name>
</gene>
<keyword evidence="2" id="KW-1185">Reference proteome</keyword>
<dbReference type="Gene3D" id="3.90.930.1">
    <property type="match status" value="1"/>
</dbReference>
<dbReference type="InterPro" id="IPR011652">
    <property type="entry name" value="MORN_2"/>
</dbReference>
<dbReference type="KEGG" id="mart:BTR34_05615"/>
<protein>
    <recommendedName>
        <fullName evidence="3">MORN repeat variant</fullName>
    </recommendedName>
</protein>
<evidence type="ECO:0000313" key="1">
    <source>
        <dbReference type="EMBL" id="OBR35254.1"/>
    </source>
</evidence>
<accession>A0A1B7YXX9</accession>
<evidence type="ECO:0008006" key="3">
    <source>
        <dbReference type="Google" id="ProtNLM"/>
    </source>
</evidence>
<proteinExistence type="predicted"/>
<organism evidence="1 2">
    <name type="scientific">Maribacter hydrothermalis</name>
    <dbReference type="NCBI Taxonomy" id="1836467"/>
    <lineage>
        <taxon>Bacteria</taxon>
        <taxon>Pseudomonadati</taxon>
        <taxon>Bacteroidota</taxon>
        <taxon>Flavobacteriia</taxon>
        <taxon>Flavobacteriales</taxon>
        <taxon>Flavobacteriaceae</taxon>
        <taxon>Maribacter</taxon>
    </lineage>
</organism>